<reference evidence="2" key="2">
    <citation type="journal article" date="2015" name="Fish Shellfish Immunol.">
        <title>Early steps in the European eel (Anguilla anguilla)-Vibrio vulnificus interaction in the gills: Role of the RtxA13 toxin.</title>
        <authorList>
            <person name="Callol A."/>
            <person name="Pajuelo D."/>
            <person name="Ebbesson L."/>
            <person name="Teles M."/>
            <person name="MacKenzie S."/>
            <person name="Amaro C."/>
        </authorList>
    </citation>
    <scope>NUCLEOTIDE SEQUENCE</scope>
</reference>
<dbReference type="AlphaFoldDB" id="A0A0E9PL49"/>
<sequence length="34" mass="3884">MAMVEEWMEGEKVTSIRLSQHHRSSPSPSARELS</sequence>
<organism evidence="2">
    <name type="scientific">Anguilla anguilla</name>
    <name type="common">European freshwater eel</name>
    <name type="synonym">Muraena anguilla</name>
    <dbReference type="NCBI Taxonomy" id="7936"/>
    <lineage>
        <taxon>Eukaryota</taxon>
        <taxon>Metazoa</taxon>
        <taxon>Chordata</taxon>
        <taxon>Craniata</taxon>
        <taxon>Vertebrata</taxon>
        <taxon>Euteleostomi</taxon>
        <taxon>Actinopterygii</taxon>
        <taxon>Neopterygii</taxon>
        <taxon>Teleostei</taxon>
        <taxon>Anguilliformes</taxon>
        <taxon>Anguillidae</taxon>
        <taxon>Anguilla</taxon>
    </lineage>
</organism>
<protein>
    <submittedName>
        <fullName evidence="2">Uncharacterized protein</fullName>
    </submittedName>
</protein>
<feature type="region of interest" description="Disordered" evidence="1">
    <location>
        <begin position="1"/>
        <end position="34"/>
    </location>
</feature>
<evidence type="ECO:0000256" key="1">
    <source>
        <dbReference type="SAM" id="MobiDB-lite"/>
    </source>
</evidence>
<name>A0A0E9PL49_ANGAN</name>
<accession>A0A0E9PL49</accession>
<reference evidence="2" key="1">
    <citation type="submission" date="2014-11" db="EMBL/GenBank/DDBJ databases">
        <authorList>
            <person name="Amaro Gonzalez C."/>
        </authorList>
    </citation>
    <scope>NUCLEOTIDE SEQUENCE</scope>
</reference>
<evidence type="ECO:0000313" key="2">
    <source>
        <dbReference type="EMBL" id="JAH04795.1"/>
    </source>
</evidence>
<proteinExistence type="predicted"/>
<dbReference type="EMBL" id="GBXM01103782">
    <property type="protein sequence ID" value="JAH04795.1"/>
    <property type="molecule type" value="Transcribed_RNA"/>
</dbReference>